<name>A0A2Z6QRU5_9GLOM</name>
<comment type="caution">
    <text evidence="1">The sequence shown here is derived from an EMBL/GenBank/DDBJ whole genome shotgun (WGS) entry which is preliminary data.</text>
</comment>
<sequence>MIKSANFERSLRSQNFTLELTLYFSKEKRKLNDNLIDEDDNNDYLTKELEFDIEDKGAEYVTRDIGFDI</sequence>
<reference evidence="1 2" key="1">
    <citation type="submission" date="2017-11" db="EMBL/GenBank/DDBJ databases">
        <title>The genome of Rhizophagus clarus HR1 reveals common genetic basis of auxotrophy among arbuscular mycorrhizal fungi.</title>
        <authorList>
            <person name="Kobayashi Y."/>
        </authorList>
    </citation>
    <scope>NUCLEOTIDE SEQUENCE [LARGE SCALE GENOMIC DNA]</scope>
    <source>
        <strain evidence="1 2">HR1</strain>
    </source>
</reference>
<organism evidence="1 2">
    <name type="scientific">Rhizophagus clarus</name>
    <dbReference type="NCBI Taxonomy" id="94130"/>
    <lineage>
        <taxon>Eukaryota</taxon>
        <taxon>Fungi</taxon>
        <taxon>Fungi incertae sedis</taxon>
        <taxon>Mucoromycota</taxon>
        <taxon>Glomeromycotina</taxon>
        <taxon>Glomeromycetes</taxon>
        <taxon>Glomerales</taxon>
        <taxon>Glomeraceae</taxon>
        <taxon>Rhizophagus</taxon>
    </lineage>
</organism>
<gene>
    <name evidence="1" type="ORF">RclHR1_01980020</name>
</gene>
<dbReference type="Proteomes" id="UP000247702">
    <property type="component" value="Unassembled WGS sequence"/>
</dbReference>
<dbReference type="EMBL" id="BEXD01001090">
    <property type="protein sequence ID" value="GBB92195.1"/>
    <property type="molecule type" value="Genomic_DNA"/>
</dbReference>
<dbReference type="AlphaFoldDB" id="A0A2Z6QRU5"/>
<accession>A0A2Z6QRU5</accession>
<evidence type="ECO:0000313" key="1">
    <source>
        <dbReference type="EMBL" id="GBB92195.1"/>
    </source>
</evidence>
<evidence type="ECO:0000313" key="2">
    <source>
        <dbReference type="Proteomes" id="UP000247702"/>
    </source>
</evidence>
<protein>
    <submittedName>
        <fullName evidence="1">Uncharacterized protein</fullName>
    </submittedName>
</protein>
<proteinExistence type="predicted"/>
<keyword evidence="2" id="KW-1185">Reference proteome</keyword>